<name>A0AAD5WEK2_PARTN</name>
<evidence type="ECO:0000313" key="3">
    <source>
        <dbReference type="Proteomes" id="UP001196413"/>
    </source>
</evidence>
<proteinExistence type="predicted"/>
<dbReference type="Proteomes" id="UP001196413">
    <property type="component" value="Unassembled WGS sequence"/>
</dbReference>
<comment type="caution">
    <text evidence="2">The sequence shown here is derived from an EMBL/GenBank/DDBJ whole genome shotgun (WGS) entry which is preliminary data.</text>
</comment>
<accession>A0AAD5WEK2</accession>
<evidence type="ECO:0000313" key="2">
    <source>
        <dbReference type="EMBL" id="KAJ1367103.1"/>
    </source>
</evidence>
<protein>
    <submittedName>
        <fullName evidence="2">Uncharacterized protein</fullName>
    </submittedName>
</protein>
<keyword evidence="3" id="KW-1185">Reference proteome</keyword>
<feature type="compositionally biased region" description="Polar residues" evidence="1">
    <location>
        <begin position="18"/>
        <end position="27"/>
    </location>
</feature>
<reference evidence="2" key="1">
    <citation type="submission" date="2021-06" db="EMBL/GenBank/DDBJ databases">
        <title>Parelaphostrongylus tenuis whole genome reference sequence.</title>
        <authorList>
            <person name="Garwood T.J."/>
            <person name="Larsen P.A."/>
            <person name="Fountain-Jones N.M."/>
            <person name="Garbe J.R."/>
            <person name="Macchietto M.G."/>
            <person name="Kania S.A."/>
            <person name="Gerhold R.W."/>
            <person name="Richards J.E."/>
            <person name="Wolf T.M."/>
        </authorList>
    </citation>
    <scope>NUCLEOTIDE SEQUENCE</scope>
    <source>
        <strain evidence="2">MNPRO001-30</strain>
        <tissue evidence="2">Meninges</tissue>
    </source>
</reference>
<organism evidence="2 3">
    <name type="scientific">Parelaphostrongylus tenuis</name>
    <name type="common">Meningeal worm</name>
    <dbReference type="NCBI Taxonomy" id="148309"/>
    <lineage>
        <taxon>Eukaryota</taxon>
        <taxon>Metazoa</taxon>
        <taxon>Ecdysozoa</taxon>
        <taxon>Nematoda</taxon>
        <taxon>Chromadorea</taxon>
        <taxon>Rhabditida</taxon>
        <taxon>Rhabditina</taxon>
        <taxon>Rhabditomorpha</taxon>
        <taxon>Strongyloidea</taxon>
        <taxon>Metastrongylidae</taxon>
        <taxon>Parelaphostrongylus</taxon>
    </lineage>
</organism>
<feature type="region of interest" description="Disordered" evidence="1">
    <location>
        <begin position="1"/>
        <end position="27"/>
    </location>
</feature>
<gene>
    <name evidence="2" type="ORF">KIN20_027956</name>
</gene>
<dbReference type="EMBL" id="JAHQIW010005778">
    <property type="protein sequence ID" value="KAJ1367103.1"/>
    <property type="molecule type" value="Genomic_DNA"/>
</dbReference>
<sequence length="119" mass="13346">MMSLMWSERLQHQRSRKPITNSPLNGIQTMQPLMKTRRKPLLQSSRLSRRLIRYFPIRRGELPMMNLVNLKASGGGCAAGGLMRSGAGNGPTTTTVERLQVARAAVWLPFLFALVSFSF</sequence>
<dbReference type="AlphaFoldDB" id="A0AAD5WEK2"/>
<evidence type="ECO:0000256" key="1">
    <source>
        <dbReference type="SAM" id="MobiDB-lite"/>
    </source>
</evidence>